<proteinExistence type="predicted"/>
<dbReference type="PANTHER" id="PTHR43113">
    <property type="entry name" value="NUCLEOSIDE-DIPHOSPHATE-SUGAR EPIMERASE"/>
    <property type="match status" value="1"/>
</dbReference>
<dbReference type="GO" id="GO:0005829">
    <property type="term" value="C:cytosol"/>
    <property type="evidence" value="ECO:0007669"/>
    <property type="project" value="TreeGrafter"/>
</dbReference>
<dbReference type="GO" id="GO:0009234">
    <property type="term" value="P:menaquinone biosynthetic process"/>
    <property type="evidence" value="ECO:0007669"/>
    <property type="project" value="TreeGrafter"/>
</dbReference>
<dbReference type="CDD" id="cd06558">
    <property type="entry name" value="crotonase-like"/>
    <property type="match status" value="1"/>
</dbReference>
<comment type="caution">
    <text evidence="1">The sequence shown here is derived from an EMBL/GenBank/DDBJ whole genome shotgun (WGS) entry which is preliminary data.</text>
</comment>
<reference evidence="1" key="1">
    <citation type="journal article" date="2020" name="mSystems">
        <title>Genome- and Community-Level Interaction Insights into Carbon Utilization and Element Cycling Functions of Hydrothermarchaeota in Hydrothermal Sediment.</title>
        <authorList>
            <person name="Zhou Z."/>
            <person name="Liu Y."/>
            <person name="Xu W."/>
            <person name="Pan J."/>
            <person name="Luo Z.H."/>
            <person name="Li M."/>
        </authorList>
    </citation>
    <scope>NUCLEOTIDE SEQUENCE [LARGE SCALE GENOMIC DNA]</scope>
    <source>
        <strain evidence="1">SpSt-1056</strain>
    </source>
</reference>
<dbReference type="GO" id="GO:0008935">
    <property type="term" value="F:1,4-dihydroxy-2-naphthoyl-CoA synthase activity"/>
    <property type="evidence" value="ECO:0007669"/>
    <property type="project" value="TreeGrafter"/>
</dbReference>
<evidence type="ECO:0000313" key="1">
    <source>
        <dbReference type="EMBL" id="HHK68905.1"/>
    </source>
</evidence>
<accession>A0A7C5L853</accession>
<dbReference type="InterPro" id="IPR029045">
    <property type="entry name" value="ClpP/crotonase-like_dom_sf"/>
</dbReference>
<protein>
    <recommendedName>
        <fullName evidence="2">Enoyl-CoA hydratase/isomerase family protein</fullName>
    </recommendedName>
</protein>
<evidence type="ECO:0008006" key="2">
    <source>
        <dbReference type="Google" id="ProtNLM"/>
    </source>
</evidence>
<gene>
    <name evidence="1" type="ORF">ENM11_07125</name>
</gene>
<organism evidence="1">
    <name type="scientific">Caldiarchaeum subterraneum</name>
    <dbReference type="NCBI Taxonomy" id="311458"/>
    <lineage>
        <taxon>Archaea</taxon>
        <taxon>Nitrososphaerota</taxon>
        <taxon>Candidatus Caldarchaeales</taxon>
        <taxon>Candidatus Caldarchaeaceae</taxon>
        <taxon>Candidatus Caldarchaeum</taxon>
    </lineage>
</organism>
<dbReference type="PANTHER" id="PTHR43113:SF1">
    <property type="entry name" value="1,4-DIHYDROXY-2-NAPHTHOYL-COA SYNTHASE, PEROXISOMAL"/>
    <property type="match status" value="1"/>
</dbReference>
<name>A0A7C5L853_CALS0</name>
<dbReference type="InterPro" id="IPR001753">
    <property type="entry name" value="Enoyl-CoA_hydra/iso"/>
</dbReference>
<dbReference type="EMBL" id="DRWN01000059">
    <property type="protein sequence ID" value="HHK68905.1"/>
    <property type="molecule type" value="Genomic_DNA"/>
</dbReference>
<dbReference type="Gene3D" id="3.90.226.10">
    <property type="entry name" value="2-enoyl-CoA Hydratase, Chain A, domain 1"/>
    <property type="match status" value="1"/>
</dbReference>
<dbReference type="Pfam" id="PF00378">
    <property type="entry name" value="ECH_1"/>
    <property type="match status" value="1"/>
</dbReference>
<dbReference type="SUPFAM" id="SSF52096">
    <property type="entry name" value="ClpP/crotonase"/>
    <property type="match status" value="1"/>
</dbReference>
<sequence>MSGKQYKDIVYDKSYHTHTALIQIDRPEEYNSYLLGTLREMIDAFDDAMWDDNIHFIVLTGAGDKAFCTGGNVGEYADIYARKPSDFWKWGEIYGRFLDTILHCGKPVIARVNGIVAGGGFEFVAASDLAIAAQHARFLSPGPRVGMTSIGGLSQWLPLHIGLKRTAQLVMTSEEITAQKALEWGIVNDVVPYDRLDERIKQLVDMMLDLSPTSLHYFKVHLNWWRDLVWRLTWEHAKEFFSLNIGGIEPVEGLHAFKERRKRRYRELRDDLAEGLDPRYPHGPYMLACKSCGAKYLPLNSAFCLKCGSKLG</sequence>
<dbReference type="AlphaFoldDB" id="A0A7C5L853"/>